<dbReference type="PANTHER" id="PTHR10509:SF14">
    <property type="entry name" value="CAFFEOYL-COA O-METHYLTRANSFERASE 3-RELATED"/>
    <property type="match status" value="1"/>
</dbReference>
<accession>A0AAD5RUW4</accession>
<evidence type="ECO:0000313" key="5">
    <source>
        <dbReference type="EMBL" id="KAJ2904197.1"/>
    </source>
</evidence>
<evidence type="ECO:0000256" key="3">
    <source>
        <dbReference type="ARBA" id="ARBA00022691"/>
    </source>
</evidence>
<organism evidence="5 6">
    <name type="scientific">Zalerion maritima</name>
    <dbReference type="NCBI Taxonomy" id="339359"/>
    <lineage>
        <taxon>Eukaryota</taxon>
        <taxon>Fungi</taxon>
        <taxon>Dikarya</taxon>
        <taxon>Ascomycota</taxon>
        <taxon>Pezizomycotina</taxon>
        <taxon>Sordariomycetes</taxon>
        <taxon>Lulworthiomycetidae</taxon>
        <taxon>Lulworthiales</taxon>
        <taxon>Lulworthiaceae</taxon>
        <taxon>Zalerion</taxon>
    </lineage>
</organism>
<gene>
    <name evidence="5" type="ORF">MKZ38_008527</name>
</gene>
<keyword evidence="1" id="KW-0489">Methyltransferase</keyword>
<dbReference type="SUPFAM" id="SSF53335">
    <property type="entry name" value="S-adenosyl-L-methionine-dependent methyltransferases"/>
    <property type="match status" value="1"/>
</dbReference>
<evidence type="ECO:0000256" key="1">
    <source>
        <dbReference type="ARBA" id="ARBA00022603"/>
    </source>
</evidence>
<keyword evidence="2" id="KW-0808">Transferase</keyword>
<dbReference type="PROSITE" id="PS51682">
    <property type="entry name" value="SAM_OMT_I"/>
    <property type="match status" value="1"/>
</dbReference>
<reference evidence="5" key="1">
    <citation type="submission" date="2022-07" db="EMBL/GenBank/DDBJ databases">
        <title>Draft genome sequence of Zalerion maritima ATCC 34329, a (micro)plastics degrading marine fungus.</title>
        <authorList>
            <person name="Paco A."/>
            <person name="Goncalves M.F.M."/>
            <person name="Rocha-Santos T.A.P."/>
            <person name="Alves A."/>
        </authorList>
    </citation>
    <scope>NUCLEOTIDE SEQUENCE</scope>
    <source>
        <strain evidence="5">ATCC 34329</strain>
    </source>
</reference>
<dbReference type="GO" id="GO:0008757">
    <property type="term" value="F:S-adenosylmethionine-dependent methyltransferase activity"/>
    <property type="evidence" value="ECO:0007669"/>
    <property type="project" value="TreeGrafter"/>
</dbReference>
<dbReference type="CDD" id="cd02440">
    <property type="entry name" value="AdoMet_MTases"/>
    <property type="match status" value="1"/>
</dbReference>
<dbReference type="PANTHER" id="PTHR10509">
    <property type="entry name" value="O-METHYLTRANSFERASE-RELATED"/>
    <property type="match status" value="1"/>
</dbReference>
<comment type="caution">
    <text evidence="5">The sequence shown here is derived from an EMBL/GenBank/DDBJ whole genome shotgun (WGS) entry which is preliminary data.</text>
</comment>
<name>A0AAD5RUW4_9PEZI</name>
<dbReference type="Proteomes" id="UP001201980">
    <property type="component" value="Unassembled WGS sequence"/>
</dbReference>
<dbReference type="Pfam" id="PF01596">
    <property type="entry name" value="Methyltransf_3"/>
    <property type="match status" value="1"/>
</dbReference>
<dbReference type="EMBL" id="JAKWBI020000059">
    <property type="protein sequence ID" value="KAJ2904197.1"/>
    <property type="molecule type" value="Genomic_DNA"/>
</dbReference>
<dbReference type="InterPro" id="IPR002935">
    <property type="entry name" value="SAM_O-MeTrfase"/>
</dbReference>
<dbReference type="InterPro" id="IPR050362">
    <property type="entry name" value="Cation-dep_OMT"/>
</dbReference>
<proteinExistence type="inferred from homology"/>
<keyword evidence="6" id="KW-1185">Reference proteome</keyword>
<evidence type="ECO:0000256" key="4">
    <source>
        <dbReference type="ARBA" id="ARBA00023453"/>
    </source>
</evidence>
<dbReference type="GO" id="GO:0032259">
    <property type="term" value="P:methylation"/>
    <property type="evidence" value="ECO:0007669"/>
    <property type="project" value="UniProtKB-KW"/>
</dbReference>
<evidence type="ECO:0000256" key="2">
    <source>
        <dbReference type="ARBA" id="ARBA00022679"/>
    </source>
</evidence>
<protein>
    <submittedName>
        <fullName evidence="5">O-methyltransferase family 3</fullName>
    </submittedName>
</protein>
<dbReference type="InterPro" id="IPR029063">
    <property type="entry name" value="SAM-dependent_MTases_sf"/>
</dbReference>
<keyword evidence="3" id="KW-0949">S-adenosyl-L-methionine</keyword>
<comment type="similarity">
    <text evidence="4">Belongs to the class I-like SAM-binding methyltransferase superfamily. Cation-dependent O-methyltransferase family.</text>
</comment>
<dbReference type="AlphaFoldDB" id="A0AAD5RUW4"/>
<sequence length="250" mass="28030">MKHCEAAGLFPNEKVSERVFSYATAHTATLPQWLTEYHADICANEEKSNYMISTFQAQGMNWLGRLIGAKRVLEIGVYVGFSTMAWSYCVGPDGKVTGLEFSPQYADMARRAFQKFGIKNTEVVDGDALETLSDLQPSEPYDLIFIDANKSGYPSYLATILEKSRPGSSSRLLRPGGLVLADNILRRGLVADDSIDNPQAVKEKLERAEYWKGNDLEKLREFNDMMVKEERLDPFLLPLWDGVGCAKLLD</sequence>
<dbReference type="Gene3D" id="3.40.50.150">
    <property type="entry name" value="Vaccinia Virus protein VP39"/>
    <property type="match status" value="1"/>
</dbReference>
<evidence type="ECO:0000313" key="6">
    <source>
        <dbReference type="Proteomes" id="UP001201980"/>
    </source>
</evidence>
<dbReference type="GO" id="GO:0008171">
    <property type="term" value="F:O-methyltransferase activity"/>
    <property type="evidence" value="ECO:0007669"/>
    <property type="project" value="InterPro"/>
</dbReference>